<dbReference type="Gene3D" id="1.10.10.10">
    <property type="entry name" value="Winged helix-like DNA-binding domain superfamily/Winged helix DNA-binding domain"/>
    <property type="match status" value="1"/>
</dbReference>
<evidence type="ECO:0000313" key="4">
    <source>
        <dbReference type="Proteomes" id="UP000308760"/>
    </source>
</evidence>
<reference evidence="4" key="1">
    <citation type="submission" date="2019-04" db="EMBL/GenBank/DDBJ databases">
        <title>Nocardioides xinjiangensis sp. nov.</title>
        <authorList>
            <person name="Liu S."/>
        </authorList>
    </citation>
    <scope>NUCLEOTIDE SEQUENCE [LARGE SCALE GENOMIC DNA]</scope>
    <source>
        <strain evidence="4">18</strain>
    </source>
</reference>
<feature type="region of interest" description="Disordered" evidence="1">
    <location>
        <begin position="104"/>
        <end position="139"/>
    </location>
</feature>
<gene>
    <name evidence="3" type="ORF">FAB82_09760</name>
</gene>
<protein>
    <submittedName>
        <fullName evidence="3">Winged helix-turn-helix transcriptional regulator</fullName>
    </submittedName>
</protein>
<dbReference type="PROSITE" id="PS50987">
    <property type="entry name" value="HTH_ARSR_2"/>
    <property type="match status" value="1"/>
</dbReference>
<sequence>MSTAVDDELWSAVGDPTRRRMLDLLLAQGSGTATGLSEHLPVTRQAVSKHLAVLERVGLVHAVTAGRERHYRVDAAQLARAAAQFAEVGAAWDARLQRIKRIAERIQRGTSGGGGRTGPPERPDETQQKNQTNQTDENP</sequence>
<feature type="compositionally biased region" description="Polar residues" evidence="1">
    <location>
        <begin position="128"/>
        <end position="139"/>
    </location>
</feature>
<dbReference type="SUPFAM" id="SSF46785">
    <property type="entry name" value="Winged helix' DNA-binding domain"/>
    <property type="match status" value="1"/>
</dbReference>
<dbReference type="InterPro" id="IPR036388">
    <property type="entry name" value="WH-like_DNA-bd_sf"/>
</dbReference>
<dbReference type="InterPro" id="IPR011991">
    <property type="entry name" value="ArsR-like_HTH"/>
</dbReference>
<evidence type="ECO:0000256" key="1">
    <source>
        <dbReference type="SAM" id="MobiDB-lite"/>
    </source>
</evidence>
<dbReference type="PANTHER" id="PTHR38600:SF2">
    <property type="entry name" value="SLL0088 PROTEIN"/>
    <property type="match status" value="1"/>
</dbReference>
<dbReference type="AlphaFoldDB" id="A0A4S8QEY4"/>
<accession>A0A4S8QEY4</accession>
<dbReference type="PRINTS" id="PR00778">
    <property type="entry name" value="HTHARSR"/>
</dbReference>
<evidence type="ECO:0000259" key="2">
    <source>
        <dbReference type="PROSITE" id="PS50987"/>
    </source>
</evidence>
<dbReference type="Proteomes" id="UP000308760">
    <property type="component" value="Unassembled WGS sequence"/>
</dbReference>
<dbReference type="CDD" id="cd00090">
    <property type="entry name" value="HTH_ARSR"/>
    <property type="match status" value="1"/>
</dbReference>
<organism evidence="3 4">
    <name type="scientific">Glycomyces buryatensis</name>
    <dbReference type="NCBI Taxonomy" id="2570927"/>
    <lineage>
        <taxon>Bacteria</taxon>
        <taxon>Bacillati</taxon>
        <taxon>Actinomycetota</taxon>
        <taxon>Actinomycetes</taxon>
        <taxon>Glycomycetales</taxon>
        <taxon>Glycomycetaceae</taxon>
        <taxon>Glycomyces</taxon>
    </lineage>
</organism>
<reference evidence="3 4" key="2">
    <citation type="submission" date="2019-05" db="EMBL/GenBank/DDBJ databases">
        <title>Glycomyces buryatensis sp. nov.</title>
        <authorList>
            <person name="Nikitina E."/>
        </authorList>
    </citation>
    <scope>NUCLEOTIDE SEQUENCE [LARGE SCALE GENOMIC DNA]</scope>
    <source>
        <strain evidence="3 4">18</strain>
    </source>
</reference>
<dbReference type="EMBL" id="STGY01000041">
    <property type="protein sequence ID" value="THV41672.1"/>
    <property type="molecule type" value="Genomic_DNA"/>
</dbReference>
<dbReference type="SMART" id="SM00418">
    <property type="entry name" value="HTH_ARSR"/>
    <property type="match status" value="1"/>
</dbReference>
<dbReference type="Pfam" id="PF12840">
    <property type="entry name" value="HTH_20"/>
    <property type="match status" value="1"/>
</dbReference>
<name>A0A4S8QEY4_9ACTN</name>
<proteinExistence type="predicted"/>
<dbReference type="InterPro" id="IPR001845">
    <property type="entry name" value="HTH_ArsR_DNA-bd_dom"/>
</dbReference>
<dbReference type="PANTHER" id="PTHR38600">
    <property type="entry name" value="TRANSCRIPTIONAL REGULATORY PROTEIN"/>
    <property type="match status" value="1"/>
</dbReference>
<dbReference type="GO" id="GO:0003700">
    <property type="term" value="F:DNA-binding transcription factor activity"/>
    <property type="evidence" value="ECO:0007669"/>
    <property type="project" value="InterPro"/>
</dbReference>
<evidence type="ECO:0000313" key="3">
    <source>
        <dbReference type="EMBL" id="THV41672.1"/>
    </source>
</evidence>
<comment type="caution">
    <text evidence="3">The sequence shown here is derived from an EMBL/GenBank/DDBJ whole genome shotgun (WGS) entry which is preliminary data.</text>
</comment>
<dbReference type="OrthoDB" id="3630048at2"/>
<keyword evidence="4" id="KW-1185">Reference proteome</keyword>
<dbReference type="NCBIfam" id="NF033788">
    <property type="entry name" value="HTH_metalloreg"/>
    <property type="match status" value="1"/>
</dbReference>
<dbReference type="InterPro" id="IPR036390">
    <property type="entry name" value="WH_DNA-bd_sf"/>
</dbReference>
<dbReference type="RefSeq" id="WP_136534357.1">
    <property type="nucleotide sequence ID" value="NZ_STGY01000041.1"/>
</dbReference>
<feature type="domain" description="HTH arsR-type" evidence="2">
    <location>
        <begin position="1"/>
        <end position="93"/>
    </location>
</feature>